<sequence>MNLPDGQTDSRRGVLARMDTRVKLLLALGLLPLLISLQGVASLALALALSAALLVWARRPTRQIFYRLAYANIFFVFLFAALSLTYPAKELGEWHFLSLDGVRLACGIALKGNAMLLVLLSLVASSSVPELAGALQRLRVPQKLVLLLTYTYRQVFIIAEEMDRMRQSAAARCFRPGLRLHVYRTFGYLLAQSLVRSLDRGQRIHEAMLMRGFVGRFPHLQTSGRVGVLEICLGGLLLGLGLGLVVLDRMVVS</sequence>
<feature type="transmembrane region" description="Helical" evidence="6">
    <location>
        <begin position="69"/>
        <end position="88"/>
    </location>
</feature>
<dbReference type="InterPro" id="IPR051611">
    <property type="entry name" value="ECF_transporter_component"/>
</dbReference>
<proteinExistence type="predicted"/>
<keyword evidence="4 6" id="KW-1133">Transmembrane helix</keyword>
<dbReference type="RefSeq" id="WP_155935451.1">
    <property type="nucleotide sequence ID" value="NZ_WODC01000010.1"/>
</dbReference>
<feature type="transmembrane region" description="Helical" evidence="6">
    <location>
        <begin position="226"/>
        <end position="247"/>
    </location>
</feature>
<evidence type="ECO:0000256" key="2">
    <source>
        <dbReference type="ARBA" id="ARBA00022475"/>
    </source>
</evidence>
<keyword evidence="3 6" id="KW-0812">Transmembrane</keyword>
<dbReference type="InterPro" id="IPR012809">
    <property type="entry name" value="ECF_CbiQ"/>
</dbReference>
<protein>
    <submittedName>
        <fullName evidence="7">Cobalt ECF transporter T component CbiQ</fullName>
    </submittedName>
</protein>
<accession>A0A7K1KR90</accession>
<keyword evidence="8" id="KW-1185">Reference proteome</keyword>
<comment type="subcellular location">
    <subcellularLocation>
        <location evidence="1">Cell membrane</location>
        <topology evidence="1">Multi-pass membrane protein</topology>
    </subcellularLocation>
</comment>
<evidence type="ECO:0000313" key="8">
    <source>
        <dbReference type="Proteomes" id="UP000461162"/>
    </source>
</evidence>
<keyword evidence="5 6" id="KW-0472">Membrane</keyword>
<organism evidence="7 8">
    <name type="scientific">Pseudodesulfovibrio alkaliphilus</name>
    <dbReference type="NCBI Taxonomy" id="2661613"/>
    <lineage>
        <taxon>Bacteria</taxon>
        <taxon>Pseudomonadati</taxon>
        <taxon>Thermodesulfobacteriota</taxon>
        <taxon>Desulfovibrionia</taxon>
        <taxon>Desulfovibrionales</taxon>
        <taxon>Desulfovibrionaceae</taxon>
    </lineage>
</organism>
<evidence type="ECO:0000256" key="3">
    <source>
        <dbReference type="ARBA" id="ARBA00022692"/>
    </source>
</evidence>
<dbReference type="GO" id="GO:0006824">
    <property type="term" value="P:cobalt ion transport"/>
    <property type="evidence" value="ECO:0007669"/>
    <property type="project" value="InterPro"/>
</dbReference>
<comment type="caution">
    <text evidence="7">The sequence shown here is derived from an EMBL/GenBank/DDBJ whole genome shotgun (WGS) entry which is preliminary data.</text>
</comment>
<name>A0A7K1KR90_9BACT</name>
<evidence type="ECO:0000256" key="5">
    <source>
        <dbReference type="ARBA" id="ARBA00023136"/>
    </source>
</evidence>
<evidence type="ECO:0000313" key="7">
    <source>
        <dbReference type="EMBL" id="MUM78604.1"/>
    </source>
</evidence>
<dbReference type="CDD" id="cd16914">
    <property type="entry name" value="EcfT"/>
    <property type="match status" value="1"/>
</dbReference>
<evidence type="ECO:0000256" key="4">
    <source>
        <dbReference type="ARBA" id="ARBA00022989"/>
    </source>
</evidence>
<dbReference type="PANTHER" id="PTHR34857:SF2">
    <property type="entry name" value="SLL0384 PROTEIN"/>
    <property type="match status" value="1"/>
</dbReference>
<dbReference type="Pfam" id="PF02361">
    <property type="entry name" value="CbiQ"/>
    <property type="match status" value="1"/>
</dbReference>
<feature type="transmembrane region" description="Helical" evidence="6">
    <location>
        <begin position="24"/>
        <end position="57"/>
    </location>
</feature>
<dbReference type="PANTHER" id="PTHR34857">
    <property type="entry name" value="SLL0384 PROTEIN"/>
    <property type="match status" value="1"/>
</dbReference>
<dbReference type="EMBL" id="WODC01000010">
    <property type="protein sequence ID" value="MUM78604.1"/>
    <property type="molecule type" value="Genomic_DNA"/>
</dbReference>
<dbReference type="InterPro" id="IPR003339">
    <property type="entry name" value="ABC/ECF_trnsptr_transmembrane"/>
</dbReference>
<evidence type="ECO:0000256" key="6">
    <source>
        <dbReference type="SAM" id="Phobius"/>
    </source>
</evidence>
<feature type="transmembrane region" description="Helical" evidence="6">
    <location>
        <begin position="108"/>
        <end position="129"/>
    </location>
</feature>
<dbReference type="GO" id="GO:0043190">
    <property type="term" value="C:ATP-binding cassette (ABC) transporter complex"/>
    <property type="evidence" value="ECO:0007669"/>
    <property type="project" value="InterPro"/>
</dbReference>
<gene>
    <name evidence="7" type="primary">cbiQ</name>
    <name evidence="7" type="ORF">GKC30_13270</name>
</gene>
<dbReference type="AlphaFoldDB" id="A0A7K1KR90"/>
<dbReference type="NCBIfam" id="TIGR02454">
    <property type="entry name" value="ECF_T_CbiQ"/>
    <property type="match status" value="1"/>
</dbReference>
<dbReference type="Proteomes" id="UP000461162">
    <property type="component" value="Unassembled WGS sequence"/>
</dbReference>
<keyword evidence="2" id="KW-1003">Cell membrane</keyword>
<evidence type="ECO:0000256" key="1">
    <source>
        <dbReference type="ARBA" id="ARBA00004651"/>
    </source>
</evidence>
<reference evidence="7 8" key="1">
    <citation type="submission" date="2019-11" db="EMBL/GenBank/DDBJ databases">
        <title>Pseudodesulfovibrio alkaliphilus, sp. nov., an alkaliphilic sulfate-reducing bacteria from mud volcano of Taman peninsula, Russia.</title>
        <authorList>
            <person name="Frolova A."/>
            <person name="Merkel A.Y."/>
            <person name="Slobodkin A.I."/>
        </authorList>
    </citation>
    <scope>NUCLEOTIDE SEQUENCE [LARGE SCALE GENOMIC DNA]</scope>
    <source>
        <strain evidence="7 8">F-1</strain>
    </source>
</reference>